<feature type="region of interest" description="Disordered" evidence="6">
    <location>
        <begin position="91"/>
        <end position="163"/>
    </location>
</feature>
<reference evidence="8 9" key="1">
    <citation type="submission" date="2017-08" db="EMBL/GenBank/DDBJ databases">
        <title>Acidophilic green algal genome provides insights into adaptation to an acidic environment.</title>
        <authorList>
            <person name="Hirooka S."/>
            <person name="Hirose Y."/>
            <person name="Kanesaki Y."/>
            <person name="Higuchi S."/>
            <person name="Fujiwara T."/>
            <person name="Onuma R."/>
            <person name="Era A."/>
            <person name="Ohbayashi R."/>
            <person name="Uzuka A."/>
            <person name="Nozaki H."/>
            <person name="Yoshikawa H."/>
            <person name="Miyagishima S.Y."/>
        </authorList>
    </citation>
    <scope>NUCLEOTIDE SEQUENCE [LARGE SCALE GENOMIC DNA]</scope>
    <source>
        <strain evidence="8 9">NIES-2499</strain>
    </source>
</reference>
<feature type="compositionally biased region" description="Gly residues" evidence="6">
    <location>
        <begin position="129"/>
        <end position="141"/>
    </location>
</feature>
<dbReference type="PANTHER" id="PTHR12146:SF0">
    <property type="entry name" value="RIBOSOMAL PROTEIN S10"/>
    <property type="match status" value="1"/>
</dbReference>
<dbReference type="STRING" id="1157962.A0A250X7M3"/>
<sequence>MLIPKKNRREVYKYLFKEGVLYAEKDFNLEQHPEIKEVPNLQVLKLMQSFKSQELVTERYSWRYYYWFLTDKGIEYLREYLNLPSEIVPATLKKSTRPLERTTGPQRPDRPPRRYEDGQGREGYRSGPREGGGFGRGGGDKAGAPGDYQPRFGGAGRGAPPAQ</sequence>
<feature type="compositionally biased region" description="Low complexity" evidence="6">
    <location>
        <begin position="142"/>
        <end position="163"/>
    </location>
</feature>
<dbReference type="Pfam" id="PF03501">
    <property type="entry name" value="S10_plectin"/>
    <property type="match status" value="1"/>
</dbReference>
<evidence type="ECO:0000259" key="7">
    <source>
        <dbReference type="Pfam" id="PF03501"/>
    </source>
</evidence>
<gene>
    <name evidence="8" type="ORF">CEUSTIGMA_g6496.t1</name>
</gene>
<dbReference type="FunFam" id="1.10.10.10:FF:000025">
    <property type="entry name" value="40S ribosomal protein S10"/>
    <property type="match status" value="1"/>
</dbReference>
<evidence type="ECO:0000256" key="1">
    <source>
        <dbReference type="ARBA" id="ARBA00004496"/>
    </source>
</evidence>
<accession>A0A250X7M3</accession>
<protein>
    <recommendedName>
        <fullName evidence="7">Plectin/eS10 N-terminal domain-containing protein</fullName>
    </recommendedName>
</protein>
<evidence type="ECO:0000256" key="2">
    <source>
        <dbReference type="ARBA" id="ARBA00007278"/>
    </source>
</evidence>
<evidence type="ECO:0000256" key="3">
    <source>
        <dbReference type="ARBA" id="ARBA00022490"/>
    </source>
</evidence>
<keyword evidence="9" id="KW-1185">Reference proteome</keyword>
<dbReference type="InterPro" id="IPR037447">
    <property type="entry name" value="Ribosomal_eS10"/>
</dbReference>
<dbReference type="Proteomes" id="UP000232323">
    <property type="component" value="Unassembled WGS sequence"/>
</dbReference>
<evidence type="ECO:0000313" key="8">
    <source>
        <dbReference type="EMBL" id="GAX79056.1"/>
    </source>
</evidence>
<name>A0A250X7M3_9CHLO</name>
<dbReference type="GO" id="GO:0003723">
    <property type="term" value="F:RNA binding"/>
    <property type="evidence" value="ECO:0007669"/>
    <property type="project" value="TreeGrafter"/>
</dbReference>
<dbReference type="PANTHER" id="PTHR12146">
    <property type="entry name" value="40S RIBOSOMAL PROTEIN S10"/>
    <property type="match status" value="1"/>
</dbReference>
<comment type="subcellular location">
    <subcellularLocation>
        <location evidence="1">Cytoplasm</location>
    </subcellularLocation>
</comment>
<dbReference type="AlphaFoldDB" id="A0A250X7M3"/>
<evidence type="ECO:0000256" key="5">
    <source>
        <dbReference type="ARBA" id="ARBA00023274"/>
    </source>
</evidence>
<feature type="domain" description="Plectin/eS10 N-terminal" evidence="7">
    <location>
        <begin position="3"/>
        <end position="95"/>
    </location>
</feature>
<feature type="compositionally biased region" description="Basic and acidic residues" evidence="6">
    <location>
        <begin position="107"/>
        <end position="128"/>
    </location>
</feature>
<dbReference type="GO" id="GO:0022627">
    <property type="term" value="C:cytosolic small ribosomal subunit"/>
    <property type="evidence" value="ECO:0007669"/>
    <property type="project" value="TreeGrafter"/>
</dbReference>
<proteinExistence type="inferred from homology"/>
<dbReference type="OrthoDB" id="5211809at2759"/>
<dbReference type="InterPro" id="IPR036388">
    <property type="entry name" value="WH-like_DNA-bd_sf"/>
</dbReference>
<keyword evidence="3" id="KW-0963">Cytoplasm</keyword>
<dbReference type="GO" id="GO:0003735">
    <property type="term" value="F:structural constituent of ribosome"/>
    <property type="evidence" value="ECO:0007669"/>
    <property type="project" value="TreeGrafter"/>
</dbReference>
<evidence type="ECO:0000256" key="6">
    <source>
        <dbReference type="SAM" id="MobiDB-lite"/>
    </source>
</evidence>
<keyword evidence="4" id="KW-0689">Ribosomal protein</keyword>
<organism evidence="8 9">
    <name type="scientific">Chlamydomonas eustigma</name>
    <dbReference type="NCBI Taxonomy" id="1157962"/>
    <lineage>
        <taxon>Eukaryota</taxon>
        <taxon>Viridiplantae</taxon>
        <taxon>Chlorophyta</taxon>
        <taxon>core chlorophytes</taxon>
        <taxon>Chlorophyceae</taxon>
        <taxon>CS clade</taxon>
        <taxon>Chlamydomonadales</taxon>
        <taxon>Chlamydomonadaceae</taxon>
        <taxon>Chlamydomonas</taxon>
    </lineage>
</organism>
<dbReference type="InterPro" id="IPR005326">
    <property type="entry name" value="Plectin_eS10_N"/>
</dbReference>
<keyword evidence="5" id="KW-0687">Ribonucleoprotein</keyword>
<dbReference type="EMBL" id="BEGY01000038">
    <property type="protein sequence ID" value="GAX79056.1"/>
    <property type="molecule type" value="Genomic_DNA"/>
</dbReference>
<comment type="similarity">
    <text evidence="2">Belongs to the eukaryotic ribosomal protein eS10 family.</text>
</comment>
<evidence type="ECO:0000256" key="4">
    <source>
        <dbReference type="ARBA" id="ARBA00022980"/>
    </source>
</evidence>
<comment type="caution">
    <text evidence="8">The sequence shown here is derived from an EMBL/GenBank/DDBJ whole genome shotgun (WGS) entry which is preliminary data.</text>
</comment>
<evidence type="ECO:0000313" key="9">
    <source>
        <dbReference type="Proteomes" id="UP000232323"/>
    </source>
</evidence>
<dbReference type="Gene3D" id="1.10.10.10">
    <property type="entry name" value="Winged helix-like DNA-binding domain superfamily/Winged helix DNA-binding domain"/>
    <property type="match status" value="1"/>
</dbReference>